<protein>
    <submittedName>
        <fullName evidence="2">Uncharacterized protein</fullName>
    </submittedName>
</protein>
<evidence type="ECO:0000313" key="3">
    <source>
        <dbReference type="Proteomes" id="UP000824469"/>
    </source>
</evidence>
<comment type="caution">
    <text evidence="2">The sequence shown here is derived from an EMBL/GenBank/DDBJ whole genome shotgun (WGS) entry which is preliminary data.</text>
</comment>
<feature type="compositionally biased region" description="Gly residues" evidence="1">
    <location>
        <begin position="59"/>
        <end position="77"/>
    </location>
</feature>
<dbReference type="Proteomes" id="UP000824469">
    <property type="component" value="Unassembled WGS sequence"/>
</dbReference>
<evidence type="ECO:0000313" key="2">
    <source>
        <dbReference type="EMBL" id="KAH9296328.1"/>
    </source>
</evidence>
<keyword evidence="3" id="KW-1185">Reference proteome</keyword>
<reference evidence="2 3" key="1">
    <citation type="journal article" date="2021" name="Nat. Plants">
        <title>The Taxus genome provides insights into paclitaxel biosynthesis.</title>
        <authorList>
            <person name="Xiong X."/>
            <person name="Gou J."/>
            <person name="Liao Q."/>
            <person name="Li Y."/>
            <person name="Zhou Q."/>
            <person name="Bi G."/>
            <person name="Li C."/>
            <person name="Du R."/>
            <person name="Wang X."/>
            <person name="Sun T."/>
            <person name="Guo L."/>
            <person name="Liang H."/>
            <person name="Lu P."/>
            <person name="Wu Y."/>
            <person name="Zhang Z."/>
            <person name="Ro D.K."/>
            <person name="Shang Y."/>
            <person name="Huang S."/>
            <person name="Yan J."/>
        </authorList>
    </citation>
    <scope>NUCLEOTIDE SEQUENCE [LARGE SCALE GENOMIC DNA]</scope>
    <source>
        <strain evidence="2">Ta-2019</strain>
    </source>
</reference>
<dbReference type="EMBL" id="JAHRHJ020000011">
    <property type="protein sequence ID" value="KAH9296328.1"/>
    <property type="molecule type" value="Genomic_DNA"/>
</dbReference>
<evidence type="ECO:0000256" key="1">
    <source>
        <dbReference type="SAM" id="MobiDB-lite"/>
    </source>
</evidence>
<feature type="non-terminal residue" evidence="2">
    <location>
        <position position="1"/>
    </location>
</feature>
<sequence>YLEESLEKGASVQAFGLTSGSGAGQSSGSGALSQIIDTQFSGTVGVLEKAPIGPIRPSGFGGSSGSRGTGPTGPSGS</sequence>
<organism evidence="2 3">
    <name type="scientific">Taxus chinensis</name>
    <name type="common">Chinese yew</name>
    <name type="synonym">Taxus wallichiana var. chinensis</name>
    <dbReference type="NCBI Taxonomy" id="29808"/>
    <lineage>
        <taxon>Eukaryota</taxon>
        <taxon>Viridiplantae</taxon>
        <taxon>Streptophyta</taxon>
        <taxon>Embryophyta</taxon>
        <taxon>Tracheophyta</taxon>
        <taxon>Spermatophyta</taxon>
        <taxon>Pinopsida</taxon>
        <taxon>Pinidae</taxon>
        <taxon>Conifers II</taxon>
        <taxon>Cupressales</taxon>
        <taxon>Taxaceae</taxon>
        <taxon>Taxus</taxon>
    </lineage>
</organism>
<name>A0AA38CGN9_TAXCH</name>
<feature type="non-terminal residue" evidence="2">
    <location>
        <position position="77"/>
    </location>
</feature>
<proteinExistence type="predicted"/>
<dbReference type="AlphaFoldDB" id="A0AA38CGN9"/>
<feature type="region of interest" description="Disordered" evidence="1">
    <location>
        <begin position="48"/>
        <end position="77"/>
    </location>
</feature>
<accession>A0AA38CGN9</accession>
<gene>
    <name evidence="2" type="ORF">KI387_039916</name>
</gene>